<feature type="region of interest" description="Disordered" evidence="1">
    <location>
        <begin position="564"/>
        <end position="596"/>
    </location>
</feature>
<reference evidence="2 3" key="1">
    <citation type="journal article" date="2018" name="MBio">
        <title>Comparative Genomics Reveals the Core Gene Toolbox for the Fungus-Insect Symbiosis.</title>
        <authorList>
            <person name="Wang Y."/>
            <person name="Stata M."/>
            <person name="Wang W."/>
            <person name="Stajich J.E."/>
            <person name="White M.M."/>
            <person name="Moncalvo J.M."/>
        </authorList>
    </citation>
    <scope>NUCLEOTIDE SEQUENCE [LARGE SCALE GENOMIC DNA]</scope>
    <source>
        <strain evidence="2 3">SWE-8-4</strain>
    </source>
</reference>
<evidence type="ECO:0000256" key="1">
    <source>
        <dbReference type="SAM" id="MobiDB-lite"/>
    </source>
</evidence>
<dbReference type="OrthoDB" id="10263741at2759"/>
<evidence type="ECO:0008006" key="4">
    <source>
        <dbReference type="Google" id="ProtNLM"/>
    </source>
</evidence>
<keyword evidence="3" id="KW-1185">Reference proteome</keyword>
<proteinExistence type="predicted"/>
<organism evidence="2 3">
    <name type="scientific">Smittium simulii</name>
    <dbReference type="NCBI Taxonomy" id="133385"/>
    <lineage>
        <taxon>Eukaryota</taxon>
        <taxon>Fungi</taxon>
        <taxon>Fungi incertae sedis</taxon>
        <taxon>Zoopagomycota</taxon>
        <taxon>Kickxellomycotina</taxon>
        <taxon>Harpellomycetes</taxon>
        <taxon>Harpellales</taxon>
        <taxon>Legeriomycetaceae</taxon>
        <taxon>Smittium</taxon>
    </lineage>
</organism>
<accession>A0A2T9YYJ4</accession>
<name>A0A2T9YYJ4_9FUNG</name>
<dbReference type="EMBL" id="MBFR01000013">
    <property type="protein sequence ID" value="PVU97376.1"/>
    <property type="molecule type" value="Genomic_DNA"/>
</dbReference>
<dbReference type="Proteomes" id="UP000245383">
    <property type="component" value="Unassembled WGS sequence"/>
</dbReference>
<dbReference type="PANTHER" id="PTHR13844">
    <property type="entry name" value="SWI/SNF-RELATED MATRIX-ASSOCIATED ACTIN-DEPENDENT REGULATOR OF CHROMATIN SUBFAMILY D"/>
    <property type="match status" value="1"/>
</dbReference>
<sequence>MTSFNKRMRLSERLLPEKLSPYIPESEMYNNLIDLEKKVDYMTIQKRLQLQESLGKPISRRRILRIFLSNLAANQKHNNIDTIEQSDSQNSDLPSWTLKIEGKFIDMTSFNKRMRLSERLLPEKLSPYIPESEMYNNLIDLEKKVDYMTIQKRLQLQESLGKPISRRRILRIFLSNLAANQKHNNIDTIEQSDSQNSDLPSWTLKIEGKFIDVADPNFRSKPAPRKFSEQFNLILIELARPEHTPQENIIEWKQNPQAKHVDGFEIKRIGDKNVNVKISFFLKYPTQIFKIVNPALCELLNITEPISKVSLVSLVWHSIPELLLPFYAPVDPITLNYTIKVDSGEEYRLPYAFDIPVDVEEPLKSRLGILPSLQVKQKELAIIDEQQQKLRQAIFNSKTKCDFLRKFSNDPVLFLNRLVESMSRDLAVITGDQISSLRLAGTDSSLGENPDDSNVFDQPWAHEAVSYYLLNSDRKKESSDFLKSAIDTVSSIVSNTPQSKAHLAPETSHLKHTSSNPNLIPNLNTSQNLVIPQLTDPNFNGISSLNSTAYYRPEDQTHHAALSNAQTARPNSMSENSANPHFSKNGQTQNMPFNYN</sequence>
<dbReference type="AlphaFoldDB" id="A0A2T9YYJ4"/>
<comment type="caution">
    <text evidence="2">The sequence shown here is derived from an EMBL/GenBank/DDBJ whole genome shotgun (WGS) entry which is preliminary data.</text>
</comment>
<protein>
    <recommendedName>
        <fullName evidence="4">DM2 domain-containing protein</fullName>
    </recommendedName>
</protein>
<evidence type="ECO:0000313" key="3">
    <source>
        <dbReference type="Proteomes" id="UP000245383"/>
    </source>
</evidence>
<evidence type="ECO:0000313" key="2">
    <source>
        <dbReference type="EMBL" id="PVU97376.1"/>
    </source>
</evidence>
<gene>
    <name evidence="2" type="ORF">BB561_000580</name>
</gene>
<feature type="region of interest" description="Disordered" evidence="1">
    <location>
        <begin position="497"/>
        <end position="521"/>
    </location>
</feature>
<dbReference type="STRING" id="133385.A0A2T9YYJ4"/>